<dbReference type="Proteomes" id="UP001066276">
    <property type="component" value="Chromosome 1_2"/>
</dbReference>
<reference evidence="1" key="1">
    <citation type="journal article" date="2022" name="bioRxiv">
        <title>Sequencing and chromosome-scale assembly of the giantPleurodeles waltlgenome.</title>
        <authorList>
            <person name="Brown T."/>
            <person name="Elewa A."/>
            <person name="Iarovenko S."/>
            <person name="Subramanian E."/>
            <person name="Araus A.J."/>
            <person name="Petzold A."/>
            <person name="Susuki M."/>
            <person name="Suzuki K.-i.T."/>
            <person name="Hayashi T."/>
            <person name="Toyoda A."/>
            <person name="Oliveira C."/>
            <person name="Osipova E."/>
            <person name="Leigh N.D."/>
            <person name="Simon A."/>
            <person name="Yun M.H."/>
        </authorList>
    </citation>
    <scope>NUCLEOTIDE SEQUENCE</scope>
    <source>
        <strain evidence="1">20211129_DDA</strain>
        <tissue evidence="1">Liver</tissue>
    </source>
</reference>
<evidence type="ECO:0000313" key="2">
    <source>
        <dbReference type="Proteomes" id="UP001066276"/>
    </source>
</evidence>
<keyword evidence="2" id="KW-1185">Reference proteome</keyword>
<comment type="caution">
    <text evidence="1">The sequence shown here is derived from an EMBL/GenBank/DDBJ whole genome shotgun (WGS) entry which is preliminary data.</text>
</comment>
<organism evidence="1 2">
    <name type="scientific">Pleurodeles waltl</name>
    <name type="common">Iberian ribbed newt</name>
    <dbReference type="NCBI Taxonomy" id="8319"/>
    <lineage>
        <taxon>Eukaryota</taxon>
        <taxon>Metazoa</taxon>
        <taxon>Chordata</taxon>
        <taxon>Craniata</taxon>
        <taxon>Vertebrata</taxon>
        <taxon>Euteleostomi</taxon>
        <taxon>Amphibia</taxon>
        <taxon>Batrachia</taxon>
        <taxon>Caudata</taxon>
        <taxon>Salamandroidea</taxon>
        <taxon>Salamandridae</taxon>
        <taxon>Pleurodelinae</taxon>
        <taxon>Pleurodeles</taxon>
    </lineage>
</organism>
<sequence>MPTSGQVSVCLQAGQVSVRLQAGQVSVRLQAGRSLYAYKRGRSLYVYKRGRSLYVYKRGRSRYAYKRGRSGVNIRSTDLYPTQTSSKSLLGRVLPDFVPREITSACEPERICVFLTFGFHSNQLLQRAAACFKAATSRRLGNHRHHDAWEFPSNFTSLTCRCVSPATLFATQWPADGDPVARSRSEELLCEEPLCEEPVCEEPLCEELLCEEPLCDKLLCEEPLCEESLREPFCEEPL</sequence>
<accession>A0AAV7WD47</accession>
<name>A0AAV7WD47_PLEWA</name>
<gene>
    <name evidence="1" type="ORF">NDU88_007316</name>
</gene>
<proteinExistence type="predicted"/>
<evidence type="ECO:0000313" key="1">
    <source>
        <dbReference type="EMBL" id="KAJ1211968.1"/>
    </source>
</evidence>
<protein>
    <submittedName>
        <fullName evidence="1">Uncharacterized protein</fullName>
    </submittedName>
</protein>
<dbReference type="AlphaFoldDB" id="A0AAV7WD47"/>
<dbReference type="EMBL" id="JANPWB010000002">
    <property type="protein sequence ID" value="KAJ1211968.1"/>
    <property type="molecule type" value="Genomic_DNA"/>
</dbReference>